<keyword evidence="6" id="KW-1185">Reference proteome</keyword>
<feature type="transmembrane region" description="Helical" evidence="2">
    <location>
        <begin position="1319"/>
        <end position="1343"/>
    </location>
</feature>
<dbReference type="Gene3D" id="3.20.20.80">
    <property type="entry name" value="Glycosidases"/>
    <property type="match status" value="1"/>
</dbReference>
<dbReference type="SMART" id="SM00642">
    <property type="entry name" value="Aamy"/>
    <property type="match status" value="1"/>
</dbReference>
<dbReference type="EMBL" id="JALJOR010000007">
    <property type="protein sequence ID" value="KAK9814427.1"/>
    <property type="molecule type" value="Genomic_DNA"/>
</dbReference>
<feature type="transmembrane region" description="Helical" evidence="2">
    <location>
        <begin position="1428"/>
        <end position="1449"/>
    </location>
</feature>
<name>A0AAW1Q061_9CHLO</name>
<evidence type="ECO:0000313" key="5">
    <source>
        <dbReference type="EMBL" id="KAK9814427.1"/>
    </source>
</evidence>
<feature type="transmembrane region" description="Helical" evidence="2">
    <location>
        <begin position="1221"/>
        <end position="1243"/>
    </location>
</feature>
<dbReference type="InterPro" id="IPR058655">
    <property type="entry name" value="Mok11-14/Ags1-like"/>
</dbReference>
<dbReference type="InterPro" id="IPR006047">
    <property type="entry name" value="GH13_cat_dom"/>
</dbReference>
<evidence type="ECO:0000256" key="1">
    <source>
        <dbReference type="SAM" id="MobiDB-lite"/>
    </source>
</evidence>
<sequence>MVVMVIIITMPVCQQYDPVRGQDYWKSIWRQRSIYAIQADRWDTTEPAENECTTLQDLTKYCGGNFKGIERRTDYLKGMNVDAFMMSSVTDNTPGGYHGYWPCDFYSPNMNYGTKSDLKRMIRTMENAGVHVMMDVVTNHVGYGDYSYCNPFNQPEHFHNCTGCGHYIYWDCSIPPDFTRQQNLLCRLAGLPDLNQDNPFVRNKLKEWVQWLRGEYGFTGLRIDALANIDSKFAQEFTRASGLFALGELPTAAPNIDEVLRPVKEYYDLPNGLGLLDFFTVDPIRDVFCGEWRCFTGFGTPWNSLGTTVCAKEDRMDPFKDLDIRSTKRLARTYQAFVDAKLDQSLLGRFIDNHDFKRFLAANPNVTALRNALTYLYFNEGIPILYYGTEQELTGVGENLKDYESRQPMWLSGFNRGRPTYVFVRMLNWYRWKMGLWDLSLEQVYLDDNHYAFRRGTSFIALITNGLGPLQPSLNFYNLEPGVKLCNVLRPGQCITGNANGNATTTYSPGGEPMIFVLPRVYHPLQYFVPADAIPIAWEKALFASVITITASFVVGLLFRYVFVLVLNKKSPPPAAIVVSISPNPAADRAPPVTRPSSTLQRWQLRRILMSFVAKKPAPVASSAALLDANNRSAEARGSSDSSTLPDNNLPVVDEDSNSSGGPDSPMSAIMDEFELAEGGLNRLLSTTNIFSSQEGRRGLLMSSMKRTLSEAELEALSVVPPPAALAATSAWDKVQTYVGMLADMQLHVALELSVPHLGHTSSLMYGGLGKMVDIFIRHSQEPIAICAPIEEDQLTALSIFNQATGRIIAAFGFRSVQFHDYHGVMSLQYLPPAARPSVLYVAHNSDYNGVWALGSSRRQKYLYSMFNLPMTPELQGALEHEGNFNMLRSVVEHIAVVQSGRGLVAVSPRYATRILRKFSVMWPLRSFDHVTGILNGIDGLPELPADVQVLMASKSTAKVAFQRQHGLKVSPNYRLLVFVGRMTHQKGSDLLVGAVQRILAKCLDVQVAVGGPVGDWNGKAAATGFAKIQEKFAGRLWNGAGQYIDGAVKDLLLEAADFFLCPSRFEPCGLTDIEFGKAGALIIGHDTGGLGKMPGWYFKEDLDNATGMSNRLAEVALAALKTPPDEVLAKVEEAVTSTFPPEVMIQKYQDVWATIHAVRAPNSKIITDAEKTCYNALWQADNLPVETVDGATASRGSLAKAVASNLVLILLAFRVSAHRYLVIASLGFVLTSLASLWATYAVRLSGTLTLITFIGAPAGGPIIGFIFVDQRNRVSVSEFGPALMGISDGIKTAMIFSAMLVILVQQGRNIPLSGYHSFGIIILVTAVWLLLFILSDAMPAIFRYFHLTIRGQVTLLMKHRKTWYTLVVLSALEAFVATLIAAAVYTWHGWAALELYGVLYFGVGCASIVVWAYILSRNIGRLRHTSLMYGLTLFPGIAFAQMCCVLWGKADYWVIIAGTVFQVGMVRYHMAGVLTLHTLSSRQMLSIVLTLQTVVGSLGIGAGGVIGYLIGQGYRAKIIDLSLAGFGELARAVLVLLLIKWHRAEHIAIP</sequence>
<feature type="transmembrane region" description="Helical" evidence="2">
    <location>
        <begin position="1249"/>
        <end position="1269"/>
    </location>
</feature>
<dbReference type="GO" id="GO:0047657">
    <property type="term" value="F:alpha-1,3-glucan synthase activity"/>
    <property type="evidence" value="ECO:0007669"/>
    <property type="project" value="TreeGrafter"/>
</dbReference>
<protein>
    <recommendedName>
        <fullName evidence="4">Glycosyl hydrolase family 13 catalytic domain-containing protein</fullName>
    </recommendedName>
</protein>
<evidence type="ECO:0000313" key="6">
    <source>
        <dbReference type="Proteomes" id="UP001489004"/>
    </source>
</evidence>
<keyword evidence="2" id="KW-0472">Membrane</keyword>
<evidence type="ECO:0000256" key="3">
    <source>
        <dbReference type="SAM" id="SignalP"/>
    </source>
</evidence>
<evidence type="ECO:0000259" key="4">
    <source>
        <dbReference type="SMART" id="SM00642"/>
    </source>
</evidence>
<proteinExistence type="predicted"/>
<dbReference type="PANTHER" id="PTHR47182">
    <property type="entry name" value="CELL WALL ALPHA-1,3-GLUCAN SYNTHASE AGS1-RELATED"/>
    <property type="match status" value="1"/>
</dbReference>
<feature type="region of interest" description="Disordered" evidence="1">
    <location>
        <begin position="632"/>
        <end position="668"/>
    </location>
</feature>
<feature type="transmembrane region" description="Helical" evidence="2">
    <location>
        <begin position="1455"/>
        <end position="1477"/>
    </location>
</feature>
<keyword evidence="2" id="KW-0812">Transmembrane</keyword>
<feature type="domain" description="Glycosyl hydrolase family 13 catalytic" evidence="4">
    <location>
        <begin position="36"/>
        <end position="430"/>
    </location>
</feature>
<feature type="transmembrane region" description="Helical" evidence="2">
    <location>
        <begin position="1290"/>
        <end position="1307"/>
    </location>
</feature>
<feature type="signal peptide" evidence="3">
    <location>
        <begin position="1"/>
        <end position="15"/>
    </location>
</feature>
<dbReference type="Pfam" id="PF00128">
    <property type="entry name" value="Alpha-amylase"/>
    <property type="match status" value="1"/>
</dbReference>
<dbReference type="Proteomes" id="UP001489004">
    <property type="component" value="Unassembled WGS sequence"/>
</dbReference>
<reference evidence="5 6" key="1">
    <citation type="journal article" date="2024" name="Nat. Commun.">
        <title>Phylogenomics reveals the evolutionary origins of lichenization in chlorophyte algae.</title>
        <authorList>
            <person name="Puginier C."/>
            <person name="Libourel C."/>
            <person name="Otte J."/>
            <person name="Skaloud P."/>
            <person name="Haon M."/>
            <person name="Grisel S."/>
            <person name="Petersen M."/>
            <person name="Berrin J.G."/>
            <person name="Delaux P.M."/>
            <person name="Dal Grande F."/>
            <person name="Keller J."/>
        </authorList>
    </citation>
    <scope>NUCLEOTIDE SEQUENCE [LARGE SCALE GENOMIC DNA]</scope>
    <source>
        <strain evidence="5 6">SAG 2043</strain>
    </source>
</reference>
<dbReference type="SUPFAM" id="SSF53756">
    <property type="entry name" value="UDP-Glycosyltransferase/glycogen phosphorylase"/>
    <property type="match status" value="1"/>
</dbReference>
<organism evidence="5 6">
    <name type="scientific">[Myrmecia] bisecta</name>
    <dbReference type="NCBI Taxonomy" id="41462"/>
    <lineage>
        <taxon>Eukaryota</taxon>
        <taxon>Viridiplantae</taxon>
        <taxon>Chlorophyta</taxon>
        <taxon>core chlorophytes</taxon>
        <taxon>Trebouxiophyceae</taxon>
        <taxon>Trebouxiales</taxon>
        <taxon>Trebouxiaceae</taxon>
        <taxon>Myrmecia</taxon>
    </lineage>
</organism>
<gene>
    <name evidence="5" type="ORF">WJX72_005777</name>
</gene>
<keyword evidence="3" id="KW-0732">Signal</keyword>
<dbReference type="Pfam" id="PF13692">
    <property type="entry name" value="Glyco_trans_1_4"/>
    <property type="match status" value="1"/>
</dbReference>
<evidence type="ECO:0000256" key="2">
    <source>
        <dbReference type="SAM" id="Phobius"/>
    </source>
</evidence>
<dbReference type="InterPro" id="IPR017853">
    <property type="entry name" value="GH"/>
</dbReference>
<feature type="transmembrane region" description="Helical" evidence="2">
    <location>
        <begin position="1489"/>
        <end position="1511"/>
    </location>
</feature>
<accession>A0AAW1Q061</accession>
<feature type="chain" id="PRO_5044013518" description="Glycosyl hydrolase family 13 catalytic domain-containing protein" evidence="3">
    <location>
        <begin position="16"/>
        <end position="1551"/>
    </location>
</feature>
<comment type="caution">
    <text evidence="5">The sequence shown here is derived from an EMBL/GenBank/DDBJ whole genome shotgun (WGS) entry which is preliminary data.</text>
</comment>
<feature type="transmembrane region" description="Helical" evidence="2">
    <location>
        <begin position="1364"/>
        <end position="1386"/>
    </location>
</feature>
<feature type="transmembrane region" description="Helical" evidence="2">
    <location>
        <begin position="1398"/>
        <end position="1416"/>
    </location>
</feature>
<dbReference type="GO" id="GO:0005975">
    <property type="term" value="P:carbohydrate metabolic process"/>
    <property type="evidence" value="ECO:0007669"/>
    <property type="project" value="InterPro"/>
</dbReference>
<dbReference type="Gene3D" id="3.40.50.2000">
    <property type="entry name" value="Glycogen Phosphorylase B"/>
    <property type="match status" value="2"/>
</dbReference>
<dbReference type="PANTHER" id="PTHR47182:SF5">
    <property type="entry name" value="CELL WALL ALPHA-1,3-GLUCAN SYNTHASE MOK12"/>
    <property type="match status" value="1"/>
</dbReference>
<dbReference type="SUPFAM" id="SSF51445">
    <property type="entry name" value="(Trans)glycosidases"/>
    <property type="match status" value="1"/>
</dbReference>
<keyword evidence="2" id="KW-1133">Transmembrane helix</keyword>